<evidence type="ECO:0000313" key="2">
    <source>
        <dbReference type="Proteomes" id="UP000821865"/>
    </source>
</evidence>
<dbReference type="EMBL" id="CM023480">
    <property type="protein sequence ID" value="KAH7970936.1"/>
    <property type="molecule type" value="Genomic_DNA"/>
</dbReference>
<sequence length="633" mass="67773">MSDEPAKTDSKVSHAVEETKSVNRATTEPSSEHGATEPSAERTAKTASRVSHGDETTTGAGHHAVEADAEISAERAAKKSSAELTGSETRPKHAGRKPSADGSGSKMGATRARKKLSAGSAASEMRDKRAGGKPSAERPGTEPSAERAATETTARPAAEEPKAETAAPRRESKAGESPNVGAGAAPQLPASSDGDVPGRRGKFIEVAAFATVVAIVIMIGIAMFNSAHGRVLKGARQRADDDPLQTAIYRRGRSWHGYGPQLLVCTLGERRRLGSPESLPPDGLCDLVLYAHVRSLGADFDDGASANLRALWTRASTAVKTRFGYSFSDSLLPVDEQQLGAFVRKAVDDKRIRVFGMIDASWHGDARNVSYTTFAAALNATTRHLPKDKRVALVFGFRVRPNTSAHGVEFWESHAAILDHVHVLIYQAHVELPPQNDSAKGECAVRFPSPRFEQAKESDQTMQDGVAAIDTALHFRQHNLTTDICVSITLSGHRFSMTDAASEGKELDATCVSAWAVEYGDVCAMGTSSVVSDGYNVTPSDVAEPTVKFAGEGVLVNRKEAKLLDAFDDVGTLAEKLRTAKLALSLSAQPHWSFCLAAFNVEHEDSEGACGNNFERLTVARSFLHGELRWHDD</sequence>
<keyword evidence="2" id="KW-1185">Reference proteome</keyword>
<evidence type="ECO:0000313" key="1">
    <source>
        <dbReference type="EMBL" id="KAH7970936.1"/>
    </source>
</evidence>
<name>A0ACB8DK24_DERSI</name>
<organism evidence="1 2">
    <name type="scientific">Dermacentor silvarum</name>
    <name type="common">Tick</name>
    <dbReference type="NCBI Taxonomy" id="543639"/>
    <lineage>
        <taxon>Eukaryota</taxon>
        <taxon>Metazoa</taxon>
        <taxon>Ecdysozoa</taxon>
        <taxon>Arthropoda</taxon>
        <taxon>Chelicerata</taxon>
        <taxon>Arachnida</taxon>
        <taxon>Acari</taxon>
        <taxon>Parasitiformes</taxon>
        <taxon>Ixodida</taxon>
        <taxon>Ixodoidea</taxon>
        <taxon>Ixodidae</taxon>
        <taxon>Rhipicephalinae</taxon>
        <taxon>Dermacentor</taxon>
    </lineage>
</organism>
<dbReference type="Proteomes" id="UP000821865">
    <property type="component" value="Chromosome 11"/>
</dbReference>
<protein>
    <submittedName>
        <fullName evidence="1">Uncharacterized protein</fullName>
    </submittedName>
</protein>
<accession>A0ACB8DK24</accession>
<comment type="caution">
    <text evidence="1">The sequence shown here is derived from an EMBL/GenBank/DDBJ whole genome shotgun (WGS) entry which is preliminary data.</text>
</comment>
<reference evidence="1" key="1">
    <citation type="submission" date="2020-05" db="EMBL/GenBank/DDBJ databases">
        <title>Large-scale comparative analyses of tick genomes elucidate their genetic diversity and vector capacities.</title>
        <authorList>
            <person name="Jia N."/>
            <person name="Wang J."/>
            <person name="Shi W."/>
            <person name="Du L."/>
            <person name="Sun Y."/>
            <person name="Zhan W."/>
            <person name="Jiang J."/>
            <person name="Wang Q."/>
            <person name="Zhang B."/>
            <person name="Ji P."/>
            <person name="Sakyi L.B."/>
            <person name="Cui X."/>
            <person name="Yuan T."/>
            <person name="Jiang B."/>
            <person name="Yang W."/>
            <person name="Lam T.T.-Y."/>
            <person name="Chang Q."/>
            <person name="Ding S."/>
            <person name="Wang X."/>
            <person name="Zhu J."/>
            <person name="Ruan X."/>
            <person name="Zhao L."/>
            <person name="Wei J."/>
            <person name="Que T."/>
            <person name="Du C."/>
            <person name="Cheng J."/>
            <person name="Dai P."/>
            <person name="Han X."/>
            <person name="Huang E."/>
            <person name="Gao Y."/>
            <person name="Liu J."/>
            <person name="Shao H."/>
            <person name="Ye R."/>
            <person name="Li L."/>
            <person name="Wei W."/>
            <person name="Wang X."/>
            <person name="Wang C."/>
            <person name="Yang T."/>
            <person name="Huo Q."/>
            <person name="Li W."/>
            <person name="Guo W."/>
            <person name="Chen H."/>
            <person name="Zhou L."/>
            <person name="Ni X."/>
            <person name="Tian J."/>
            <person name="Zhou Y."/>
            <person name="Sheng Y."/>
            <person name="Liu T."/>
            <person name="Pan Y."/>
            <person name="Xia L."/>
            <person name="Li J."/>
            <person name="Zhao F."/>
            <person name="Cao W."/>
        </authorList>
    </citation>
    <scope>NUCLEOTIDE SEQUENCE</scope>
    <source>
        <strain evidence="1">Dsil-2018</strain>
    </source>
</reference>
<proteinExistence type="predicted"/>
<gene>
    <name evidence="1" type="ORF">HPB49_016922</name>
</gene>